<dbReference type="EMBL" id="VMGH01000018">
    <property type="protein sequence ID" value="TSC92101.1"/>
    <property type="molecule type" value="Genomic_DNA"/>
</dbReference>
<dbReference type="AlphaFoldDB" id="A0A554LGU5"/>
<feature type="coiled-coil region" evidence="1">
    <location>
        <begin position="47"/>
        <end position="74"/>
    </location>
</feature>
<sequence>MTKKITLEKLARMIQKGFKEAKDDVIGVKSELIGVKKELKGDIAAVKSELKGDIKELKADVNELKLTTQRIETRQEAEALRHDRHSILIVDHEKRIKVLEKV</sequence>
<name>A0A554LGU5_9BACT</name>
<gene>
    <name evidence="2" type="ORF">CEN92_144</name>
</gene>
<dbReference type="Gene3D" id="1.20.5.170">
    <property type="match status" value="1"/>
</dbReference>
<evidence type="ECO:0000256" key="1">
    <source>
        <dbReference type="SAM" id="Coils"/>
    </source>
</evidence>
<comment type="caution">
    <text evidence="2">The sequence shown here is derived from an EMBL/GenBank/DDBJ whole genome shotgun (WGS) entry which is preliminary data.</text>
</comment>
<organism evidence="2 3">
    <name type="scientific">Candidatus Berkelbacteria bacterium Licking1014_96</name>
    <dbReference type="NCBI Taxonomy" id="2017149"/>
    <lineage>
        <taxon>Bacteria</taxon>
        <taxon>Candidatus Berkelbacteria</taxon>
    </lineage>
</organism>
<reference evidence="2 3" key="1">
    <citation type="submission" date="2017-07" db="EMBL/GenBank/DDBJ databases">
        <title>Mechanisms for carbon and nitrogen cycling indicate functional differentiation within the Candidate Phyla Radiation.</title>
        <authorList>
            <person name="Danczak R.E."/>
            <person name="Johnston M.D."/>
            <person name="Kenah C."/>
            <person name="Slattery M."/>
            <person name="Wrighton K.C."/>
            <person name="Wilkins M.J."/>
        </authorList>
    </citation>
    <scope>NUCLEOTIDE SEQUENCE [LARGE SCALE GENOMIC DNA]</scope>
    <source>
        <strain evidence="2">Licking1014_96</strain>
    </source>
</reference>
<evidence type="ECO:0000313" key="3">
    <source>
        <dbReference type="Proteomes" id="UP000318296"/>
    </source>
</evidence>
<dbReference type="Proteomes" id="UP000318296">
    <property type="component" value="Unassembled WGS sequence"/>
</dbReference>
<keyword evidence="1" id="KW-0175">Coiled coil</keyword>
<proteinExistence type="predicted"/>
<evidence type="ECO:0000313" key="2">
    <source>
        <dbReference type="EMBL" id="TSC92101.1"/>
    </source>
</evidence>
<protein>
    <submittedName>
        <fullName evidence="2">Uncharacterized protein</fullName>
    </submittedName>
</protein>
<accession>A0A554LGU5</accession>